<evidence type="ECO:0000313" key="4">
    <source>
        <dbReference type="Proteomes" id="UP000015105"/>
    </source>
</evidence>
<dbReference type="STRING" id="200361.A0A453Q9E6"/>
<dbReference type="PANTHER" id="PTHR31896">
    <property type="entry name" value="FAMILY REGULATORY PROTEIN, PUTATIVE (AFU_ORTHOLOGUE AFUA_3G14730)-RELATED"/>
    <property type="match status" value="1"/>
</dbReference>
<dbReference type="InterPro" id="IPR023213">
    <property type="entry name" value="CAT-like_dom_sf"/>
</dbReference>
<dbReference type="Gramene" id="AET7Gv20006300.1">
    <property type="protein sequence ID" value="AET7Gv20006300.1"/>
    <property type="gene ID" value="AET7Gv20006300"/>
</dbReference>
<dbReference type="Pfam" id="PF02458">
    <property type="entry name" value="Transferase"/>
    <property type="match status" value="1"/>
</dbReference>
<keyword evidence="4" id="KW-1185">Reference proteome</keyword>
<reference evidence="3" key="3">
    <citation type="journal article" date="2017" name="Nature">
        <title>Genome sequence of the progenitor of the wheat D genome Aegilops tauschii.</title>
        <authorList>
            <person name="Luo M.C."/>
            <person name="Gu Y.Q."/>
            <person name="Puiu D."/>
            <person name="Wang H."/>
            <person name="Twardziok S.O."/>
            <person name="Deal K.R."/>
            <person name="Huo N."/>
            <person name="Zhu T."/>
            <person name="Wang L."/>
            <person name="Wang Y."/>
            <person name="McGuire P.E."/>
            <person name="Liu S."/>
            <person name="Long H."/>
            <person name="Ramasamy R.K."/>
            <person name="Rodriguez J.C."/>
            <person name="Van S.L."/>
            <person name="Yuan L."/>
            <person name="Wang Z."/>
            <person name="Xia Z."/>
            <person name="Xiao L."/>
            <person name="Anderson O.D."/>
            <person name="Ouyang S."/>
            <person name="Liang Y."/>
            <person name="Zimin A.V."/>
            <person name="Pertea G."/>
            <person name="Qi P."/>
            <person name="Bennetzen J.L."/>
            <person name="Dai X."/>
            <person name="Dawson M.W."/>
            <person name="Muller H.G."/>
            <person name="Kugler K."/>
            <person name="Rivarola-Duarte L."/>
            <person name="Spannagl M."/>
            <person name="Mayer K.F.X."/>
            <person name="Lu F.H."/>
            <person name="Bevan M.W."/>
            <person name="Leroy P."/>
            <person name="Li P."/>
            <person name="You F.M."/>
            <person name="Sun Q."/>
            <person name="Liu Z."/>
            <person name="Lyons E."/>
            <person name="Wicker T."/>
            <person name="Salzberg S.L."/>
            <person name="Devos K.M."/>
            <person name="Dvorak J."/>
        </authorList>
    </citation>
    <scope>NUCLEOTIDE SEQUENCE [LARGE SCALE GENOMIC DNA]</scope>
    <source>
        <strain evidence="3">cv. AL8/78</strain>
    </source>
</reference>
<reference evidence="4" key="1">
    <citation type="journal article" date="2014" name="Science">
        <title>Ancient hybridizations among the ancestral genomes of bread wheat.</title>
        <authorList>
            <consortium name="International Wheat Genome Sequencing Consortium,"/>
            <person name="Marcussen T."/>
            <person name="Sandve S.R."/>
            <person name="Heier L."/>
            <person name="Spannagl M."/>
            <person name="Pfeifer M."/>
            <person name="Jakobsen K.S."/>
            <person name="Wulff B.B."/>
            <person name="Steuernagel B."/>
            <person name="Mayer K.F."/>
            <person name="Olsen O.A."/>
        </authorList>
    </citation>
    <scope>NUCLEOTIDE SEQUENCE [LARGE SCALE GENOMIC DNA]</scope>
    <source>
        <strain evidence="4">cv. AL8/78</strain>
    </source>
</reference>
<dbReference type="PANTHER" id="PTHR31896:SF12">
    <property type="entry name" value="HXXXD-TYPE ACYL-TRANSFERASE FAMILY PROTEIN"/>
    <property type="match status" value="1"/>
</dbReference>
<dbReference type="GO" id="GO:0016747">
    <property type="term" value="F:acyltransferase activity, transferring groups other than amino-acyl groups"/>
    <property type="evidence" value="ECO:0007669"/>
    <property type="project" value="UniProtKB-ARBA"/>
</dbReference>
<sequence length="495" mass="53489">YQQTNLVRTTDQIFSYPQPMSAMPSPPMVRVVSSSTVKPPPRPRERIPLTSWDASMLSSNYIQKGLLFHRPTSCSPVNVADHLAAALGDALVHYYPIAGRFATEQHRDEHTGAVVGCSVHVDCAGQGVEVVHAVADGVTMADVLPRDADVPRGVLAQFFQLTHAVNYGGQEQPLFAVQVTDLADGVFVGFAYNHALSDGTAFWDFVNYWAALARARLGLEAVPPAPKPSFERWSPDGGAAGPAVLPCADVSELIERAPPLQLRERMLHFSAESLEALKERAREELLAAGDTAGAAALTKFQALSSLLWRCITRARRLAPEQETTCRAAINNRARLRPQLPQEYFGNTIYAIGTDSTRAADLLERGHGWAAAAVGRAVAAHTDASIRARVAAWTARPMVYTHRFFDPTGTMMGSSPRFDMYGCDFGWGSPVAARSGMANKFDGKTSLYPGREGAGSIDAELTLSPDNMAALEEDDEFWAAVTPDAPVPSAPEKKAT</sequence>
<dbReference type="AlphaFoldDB" id="A0A453Q9E6"/>
<evidence type="ECO:0008006" key="5">
    <source>
        <dbReference type="Google" id="ProtNLM"/>
    </source>
</evidence>
<organism evidence="3 4">
    <name type="scientific">Aegilops tauschii subsp. strangulata</name>
    <name type="common">Goatgrass</name>
    <dbReference type="NCBI Taxonomy" id="200361"/>
    <lineage>
        <taxon>Eukaryota</taxon>
        <taxon>Viridiplantae</taxon>
        <taxon>Streptophyta</taxon>
        <taxon>Embryophyta</taxon>
        <taxon>Tracheophyta</taxon>
        <taxon>Spermatophyta</taxon>
        <taxon>Magnoliopsida</taxon>
        <taxon>Liliopsida</taxon>
        <taxon>Poales</taxon>
        <taxon>Poaceae</taxon>
        <taxon>BOP clade</taxon>
        <taxon>Pooideae</taxon>
        <taxon>Triticodae</taxon>
        <taxon>Triticeae</taxon>
        <taxon>Triticinae</taxon>
        <taxon>Aegilops</taxon>
    </lineage>
</organism>
<name>A0A453Q9E6_AEGTS</name>
<proteinExistence type="predicted"/>
<protein>
    <recommendedName>
        <fullName evidence="5">Acetyltransferase</fullName>
    </recommendedName>
</protein>
<dbReference type="Proteomes" id="UP000015105">
    <property type="component" value="Chromosome 7D"/>
</dbReference>
<keyword evidence="1" id="KW-0808">Transferase</keyword>
<evidence type="ECO:0000256" key="1">
    <source>
        <dbReference type="ARBA" id="ARBA00022679"/>
    </source>
</evidence>
<dbReference type="EnsemblPlants" id="AET7Gv20006300.1">
    <property type="protein sequence ID" value="AET7Gv20006300.1"/>
    <property type="gene ID" value="AET7Gv20006300"/>
</dbReference>
<dbReference type="Gene3D" id="3.30.559.10">
    <property type="entry name" value="Chloramphenicol acetyltransferase-like domain"/>
    <property type="match status" value="2"/>
</dbReference>
<evidence type="ECO:0000256" key="2">
    <source>
        <dbReference type="SAM" id="MobiDB-lite"/>
    </source>
</evidence>
<accession>A0A453Q9E6</accession>
<feature type="compositionally biased region" description="Low complexity" evidence="2">
    <location>
        <begin position="25"/>
        <end position="35"/>
    </location>
</feature>
<reference evidence="4" key="2">
    <citation type="journal article" date="2017" name="Nat. Plants">
        <title>The Aegilops tauschii genome reveals multiple impacts of transposons.</title>
        <authorList>
            <person name="Zhao G."/>
            <person name="Zou C."/>
            <person name="Li K."/>
            <person name="Wang K."/>
            <person name="Li T."/>
            <person name="Gao L."/>
            <person name="Zhang X."/>
            <person name="Wang H."/>
            <person name="Yang Z."/>
            <person name="Liu X."/>
            <person name="Jiang W."/>
            <person name="Mao L."/>
            <person name="Kong X."/>
            <person name="Jiao Y."/>
            <person name="Jia J."/>
        </authorList>
    </citation>
    <scope>NUCLEOTIDE SEQUENCE [LARGE SCALE GENOMIC DNA]</scope>
    <source>
        <strain evidence="4">cv. AL8/78</strain>
    </source>
</reference>
<reference evidence="3" key="5">
    <citation type="journal article" date="2021" name="G3 (Bethesda)">
        <title>Aegilops tauschii genome assembly Aet v5.0 features greater sequence contiguity and improved annotation.</title>
        <authorList>
            <person name="Wang L."/>
            <person name="Zhu T."/>
            <person name="Rodriguez J.C."/>
            <person name="Deal K.R."/>
            <person name="Dubcovsky J."/>
            <person name="McGuire P.E."/>
            <person name="Lux T."/>
            <person name="Spannagl M."/>
            <person name="Mayer K.F.X."/>
            <person name="Baldrich P."/>
            <person name="Meyers B.C."/>
            <person name="Huo N."/>
            <person name="Gu Y.Q."/>
            <person name="Zhou H."/>
            <person name="Devos K.M."/>
            <person name="Bennetzen J.L."/>
            <person name="Unver T."/>
            <person name="Budak H."/>
            <person name="Gulick P.J."/>
            <person name="Galiba G."/>
            <person name="Kalapos B."/>
            <person name="Nelson D.R."/>
            <person name="Li P."/>
            <person name="You F.M."/>
            <person name="Luo M.C."/>
            <person name="Dvorak J."/>
        </authorList>
    </citation>
    <scope>NUCLEOTIDE SEQUENCE [LARGE SCALE GENOMIC DNA]</scope>
    <source>
        <strain evidence="3">cv. AL8/78</strain>
    </source>
</reference>
<reference evidence="3" key="4">
    <citation type="submission" date="2019-03" db="UniProtKB">
        <authorList>
            <consortium name="EnsemblPlants"/>
        </authorList>
    </citation>
    <scope>IDENTIFICATION</scope>
</reference>
<feature type="region of interest" description="Disordered" evidence="2">
    <location>
        <begin position="25"/>
        <end position="45"/>
    </location>
</feature>
<dbReference type="InterPro" id="IPR051283">
    <property type="entry name" value="Sec_Metabolite_Acyltrans"/>
</dbReference>
<evidence type="ECO:0000313" key="3">
    <source>
        <dbReference type="EnsemblPlants" id="AET7Gv20006300.1"/>
    </source>
</evidence>